<dbReference type="GO" id="GO:0016787">
    <property type="term" value="F:hydrolase activity"/>
    <property type="evidence" value="ECO:0007669"/>
    <property type="project" value="UniProtKB-KW"/>
</dbReference>
<dbReference type="STRING" id="1842727.RD110_14570"/>
<keyword evidence="5" id="KW-1185">Reference proteome</keyword>
<dbReference type="InterPro" id="IPR050582">
    <property type="entry name" value="HAD-like_SerB"/>
</dbReference>
<dbReference type="OrthoDB" id="9784466at2"/>
<evidence type="ECO:0008006" key="6">
    <source>
        <dbReference type="Google" id="ProtNLM"/>
    </source>
</evidence>
<evidence type="ECO:0000313" key="4">
    <source>
        <dbReference type="EMBL" id="APW40707.1"/>
    </source>
</evidence>
<sequence>MHSSTATLPRLALFDLDNTLLTGDSEVLWGEFLVARGLAGADFAVRNAEMDRRYHAGEAAPGEFCEFFASTLVGRTPAEWQPLREAFMAEVIRPRIPASAVALVQQYRARGDLLVLTTATSRFLVELTAAELGFEHLIATELRLRDDGCFAGATTGTLNMREGKVSRLKAWLEGRDLAADAALPRASFHSDSINDLPLLMAVGQPVVVDPDAKLENEAIARGWPVLRLPR</sequence>
<keyword evidence="2" id="KW-0378">Hydrolase</keyword>
<keyword evidence="3" id="KW-0460">Magnesium</keyword>
<proteinExistence type="predicted"/>
<gene>
    <name evidence="4" type="ORF">RD110_14570</name>
</gene>
<dbReference type="NCBIfam" id="TIGR01490">
    <property type="entry name" value="HAD-SF-IB-hyp1"/>
    <property type="match status" value="1"/>
</dbReference>
<keyword evidence="1" id="KW-0479">Metal-binding</keyword>
<dbReference type="RefSeq" id="WP_076205029.1">
    <property type="nucleotide sequence ID" value="NZ_CP019236.1"/>
</dbReference>
<reference evidence="4 5" key="1">
    <citation type="submission" date="2017-01" db="EMBL/GenBank/DDBJ databases">
        <authorList>
            <person name="Mah S.A."/>
            <person name="Swanson W.J."/>
            <person name="Moy G.W."/>
            <person name="Vacquier V.D."/>
        </authorList>
    </citation>
    <scope>NUCLEOTIDE SEQUENCE [LARGE SCALE GENOMIC DNA]</scope>
    <source>
        <strain evidence="4 5">DCY110</strain>
    </source>
</reference>
<dbReference type="PANTHER" id="PTHR43344">
    <property type="entry name" value="PHOSPHOSERINE PHOSPHATASE"/>
    <property type="match status" value="1"/>
</dbReference>
<dbReference type="EMBL" id="CP019236">
    <property type="protein sequence ID" value="APW40707.1"/>
    <property type="molecule type" value="Genomic_DNA"/>
</dbReference>
<evidence type="ECO:0000256" key="1">
    <source>
        <dbReference type="ARBA" id="ARBA00022723"/>
    </source>
</evidence>
<dbReference type="KEGG" id="rhy:RD110_14570"/>
<dbReference type="PANTHER" id="PTHR43344:SF13">
    <property type="entry name" value="PHOSPHATASE RV3661-RELATED"/>
    <property type="match status" value="1"/>
</dbReference>
<name>A0A1P8K3Y3_9BURK</name>
<dbReference type="InterPro" id="IPR036412">
    <property type="entry name" value="HAD-like_sf"/>
</dbReference>
<dbReference type="Gene3D" id="1.20.1440.100">
    <property type="entry name" value="SG protein - dephosphorylation function"/>
    <property type="match status" value="1"/>
</dbReference>
<dbReference type="Gene3D" id="3.40.50.1000">
    <property type="entry name" value="HAD superfamily/HAD-like"/>
    <property type="match status" value="1"/>
</dbReference>
<evidence type="ECO:0000313" key="5">
    <source>
        <dbReference type="Proteomes" id="UP000186609"/>
    </source>
</evidence>
<dbReference type="Pfam" id="PF12710">
    <property type="entry name" value="HAD"/>
    <property type="match status" value="1"/>
</dbReference>
<dbReference type="InterPro" id="IPR006385">
    <property type="entry name" value="HAD_hydro_SerB1"/>
</dbReference>
<evidence type="ECO:0000256" key="3">
    <source>
        <dbReference type="ARBA" id="ARBA00022842"/>
    </source>
</evidence>
<organism evidence="4 5">
    <name type="scientific">Rhodoferax koreensis</name>
    <dbReference type="NCBI Taxonomy" id="1842727"/>
    <lineage>
        <taxon>Bacteria</taxon>
        <taxon>Pseudomonadati</taxon>
        <taxon>Pseudomonadota</taxon>
        <taxon>Betaproteobacteria</taxon>
        <taxon>Burkholderiales</taxon>
        <taxon>Comamonadaceae</taxon>
        <taxon>Rhodoferax</taxon>
    </lineage>
</organism>
<dbReference type="Proteomes" id="UP000186609">
    <property type="component" value="Chromosome"/>
</dbReference>
<evidence type="ECO:0000256" key="2">
    <source>
        <dbReference type="ARBA" id="ARBA00022801"/>
    </source>
</evidence>
<protein>
    <recommendedName>
        <fullName evidence="6">Phosphoserine phosphatase</fullName>
    </recommendedName>
</protein>
<dbReference type="InterPro" id="IPR023214">
    <property type="entry name" value="HAD_sf"/>
</dbReference>
<dbReference type="NCBIfam" id="TIGR01488">
    <property type="entry name" value="HAD-SF-IB"/>
    <property type="match status" value="1"/>
</dbReference>
<dbReference type="SUPFAM" id="SSF56784">
    <property type="entry name" value="HAD-like"/>
    <property type="match status" value="1"/>
</dbReference>
<dbReference type="AlphaFoldDB" id="A0A1P8K3Y3"/>
<dbReference type="GO" id="GO:0046872">
    <property type="term" value="F:metal ion binding"/>
    <property type="evidence" value="ECO:0007669"/>
    <property type="project" value="UniProtKB-KW"/>
</dbReference>
<accession>A0A1P8K3Y3</accession>